<dbReference type="EMBL" id="CP048000">
    <property type="protein sequence ID" value="QHQ62571.1"/>
    <property type="molecule type" value="Genomic_DNA"/>
</dbReference>
<evidence type="ECO:0000313" key="2">
    <source>
        <dbReference type="Proteomes" id="UP000464314"/>
    </source>
</evidence>
<proteinExistence type="predicted"/>
<protein>
    <submittedName>
        <fullName evidence="1">Uncharacterized protein</fullName>
    </submittedName>
</protein>
<dbReference type="KEGG" id="anr:Ana3638_18760"/>
<accession>A0A6P1TRL9</accession>
<dbReference type="AlphaFoldDB" id="A0A6P1TRL9"/>
<sequence length="70" mass="7872">MGKQALTDNDLKAVAGGSDSGLKKCSWCREKPHIWYNDGEARLYCRAKGSYFTVQQIPCDTWSDIWNAEG</sequence>
<gene>
    <name evidence="1" type="ORF">Ana3638_18760</name>
</gene>
<reference evidence="1 2" key="1">
    <citation type="submission" date="2020-01" db="EMBL/GenBank/DDBJ databases">
        <title>Genome analysis of Anaerocolumna sp. CBA3638.</title>
        <authorList>
            <person name="Kim J."/>
            <person name="Roh S.W."/>
        </authorList>
    </citation>
    <scope>NUCLEOTIDE SEQUENCE [LARGE SCALE GENOMIC DNA]</scope>
    <source>
        <strain evidence="1 2">CBA3638</strain>
    </source>
</reference>
<dbReference type="RefSeq" id="WP_161839394.1">
    <property type="nucleotide sequence ID" value="NZ_CP048000.1"/>
</dbReference>
<evidence type="ECO:0000313" key="1">
    <source>
        <dbReference type="EMBL" id="QHQ62571.1"/>
    </source>
</evidence>
<organism evidence="1 2">
    <name type="scientific">Anaerocolumna sedimenticola</name>
    <dbReference type="NCBI Taxonomy" id="2696063"/>
    <lineage>
        <taxon>Bacteria</taxon>
        <taxon>Bacillati</taxon>
        <taxon>Bacillota</taxon>
        <taxon>Clostridia</taxon>
        <taxon>Lachnospirales</taxon>
        <taxon>Lachnospiraceae</taxon>
        <taxon>Anaerocolumna</taxon>
    </lineage>
</organism>
<name>A0A6P1TRL9_9FIRM</name>
<keyword evidence="2" id="KW-1185">Reference proteome</keyword>
<dbReference type="Proteomes" id="UP000464314">
    <property type="component" value="Chromosome"/>
</dbReference>